<dbReference type="Proteomes" id="UP000665043">
    <property type="component" value="Chromosome"/>
</dbReference>
<dbReference type="EMBL" id="CP046956">
    <property type="protein sequence ID" value="QTN00207.1"/>
    <property type="molecule type" value="Genomic_DNA"/>
</dbReference>
<reference evidence="2 3" key="1">
    <citation type="submission" date="2019-12" db="EMBL/GenBank/DDBJ databases">
        <title>The whole genome sequencing of a strain isolated from a Mars analog, Dalangtan Playa.</title>
        <authorList>
            <person name="Huang T."/>
        </authorList>
    </citation>
    <scope>NUCLEOTIDE SEQUENCE [LARGE SCALE GENOMIC DNA]</scope>
    <source>
        <strain evidence="2 3">DP4-553-S</strain>
    </source>
</reference>
<keyword evidence="1" id="KW-0472">Membrane</keyword>
<dbReference type="NCBIfam" id="NF033493">
    <property type="entry name" value="MetS_like_NSS"/>
    <property type="match status" value="1"/>
</dbReference>
<name>A0ABX7VTC9_9BACI</name>
<dbReference type="RefSeq" id="WP_209365349.1">
    <property type="nucleotide sequence ID" value="NZ_CP046956.1"/>
</dbReference>
<organism evidence="2 3">
    <name type="scientific">Sediminibacillus dalangtanensis</name>
    <dbReference type="NCBI Taxonomy" id="2729421"/>
    <lineage>
        <taxon>Bacteria</taxon>
        <taxon>Bacillati</taxon>
        <taxon>Bacillota</taxon>
        <taxon>Bacilli</taxon>
        <taxon>Bacillales</taxon>
        <taxon>Bacillaceae</taxon>
        <taxon>Sediminibacillus</taxon>
    </lineage>
</organism>
<keyword evidence="3" id="KW-1185">Reference proteome</keyword>
<gene>
    <name evidence="2" type="ORF">ERJ70_13415</name>
</gene>
<protein>
    <submittedName>
        <fullName evidence="2">MetS family NSS transporter small subunit</fullName>
    </submittedName>
</protein>
<accession>A0ABX7VTC9</accession>
<feature type="transmembrane region" description="Helical" evidence="1">
    <location>
        <begin position="6"/>
        <end position="27"/>
    </location>
</feature>
<keyword evidence="1" id="KW-0812">Transmembrane</keyword>
<evidence type="ECO:0000313" key="2">
    <source>
        <dbReference type="EMBL" id="QTN00207.1"/>
    </source>
</evidence>
<evidence type="ECO:0000313" key="3">
    <source>
        <dbReference type="Proteomes" id="UP000665043"/>
    </source>
</evidence>
<evidence type="ECO:0000256" key="1">
    <source>
        <dbReference type="SAM" id="Phobius"/>
    </source>
</evidence>
<sequence length="34" mass="3447">MSGGAITMAIIGAVVIWGGLISSILYARKVAKAK</sequence>
<proteinExistence type="predicted"/>
<keyword evidence="1" id="KW-1133">Transmembrane helix</keyword>